<keyword evidence="3" id="KW-1185">Reference proteome</keyword>
<sequence>MDPAAPFQFEVRYRPGEYLALLREHIHTTIMPTNRRWWNLLFVNLMLGTFALGLFAWKSFRVGRCRFEMDAQGFIRHSRGGPQSVSWTAVKKLHWYRHAMLMELSESEVPIPYRVLEPGQRERIAAWVAGCRPESQAT</sequence>
<accession>A0A8X8FSN9</accession>
<dbReference type="AlphaFoldDB" id="A0A8X8FSN9"/>
<dbReference type="Proteomes" id="UP000636938">
    <property type="component" value="Unassembled WGS sequence"/>
</dbReference>
<dbReference type="RefSeq" id="WP_191770650.1">
    <property type="nucleotide sequence ID" value="NZ_JACSQS010000008.1"/>
</dbReference>
<proteinExistence type="predicted"/>
<name>A0A8X8FSN9_9GAMM</name>
<keyword evidence="1" id="KW-0472">Membrane</keyword>
<feature type="transmembrane region" description="Helical" evidence="1">
    <location>
        <begin position="37"/>
        <end position="57"/>
    </location>
</feature>
<evidence type="ECO:0000256" key="1">
    <source>
        <dbReference type="SAM" id="Phobius"/>
    </source>
</evidence>
<comment type="caution">
    <text evidence="2">The sequence shown here is derived from an EMBL/GenBank/DDBJ whole genome shotgun (WGS) entry which is preliminary data.</text>
</comment>
<reference evidence="2 3" key="1">
    <citation type="submission" date="2020-08" db="EMBL/GenBank/DDBJ databases">
        <title>A Genomic Blueprint of the Chicken Gut Microbiome.</title>
        <authorList>
            <person name="Gilroy R."/>
            <person name="Ravi A."/>
            <person name="Getino M."/>
            <person name="Pursley I."/>
            <person name="Horton D.L."/>
            <person name="Alikhan N.-F."/>
            <person name="Baker D."/>
            <person name="Gharbi K."/>
            <person name="Hall N."/>
            <person name="Watson M."/>
            <person name="Adriaenssens E.M."/>
            <person name="Foster-Nyarko E."/>
            <person name="Jarju S."/>
            <person name="Secka A."/>
            <person name="Antonio M."/>
            <person name="Oren A."/>
            <person name="Chaudhuri R."/>
            <person name="La Ragione R.M."/>
            <person name="Hildebrand F."/>
            <person name="Pallen M.J."/>
        </authorList>
    </citation>
    <scope>NUCLEOTIDE SEQUENCE [LARGE SCALE GENOMIC DNA]</scope>
    <source>
        <strain evidence="2 3">Sa5BUN4</strain>
    </source>
</reference>
<dbReference type="EMBL" id="JACSQS010000008">
    <property type="protein sequence ID" value="MBD7954452.1"/>
    <property type="molecule type" value="Genomic_DNA"/>
</dbReference>
<evidence type="ECO:0000313" key="3">
    <source>
        <dbReference type="Proteomes" id="UP000636938"/>
    </source>
</evidence>
<evidence type="ECO:0000313" key="2">
    <source>
        <dbReference type="EMBL" id="MBD7954452.1"/>
    </source>
</evidence>
<keyword evidence="1" id="KW-1133">Transmembrane helix</keyword>
<keyword evidence="1" id="KW-0812">Transmembrane</keyword>
<gene>
    <name evidence="2" type="ORF">H9654_09540</name>
</gene>
<protein>
    <submittedName>
        <fullName evidence="2">YcxB family protein</fullName>
    </submittedName>
</protein>
<organism evidence="2 3">
    <name type="scientific">Stenotrophomonas lacuserhaii</name>
    <dbReference type="NCBI Taxonomy" id="2760084"/>
    <lineage>
        <taxon>Bacteria</taxon>
        <taxon>Pseudomonadati</taxon>
        <taxon>Pseudomonadota</taxon>
        <taxon>Gammaproteobacteria</taxon>
        <taxon>Lysobacterales</taxon>
        <taxon>Lysobacteraceae</taxon>
        <taxon>Stenotrophomonas</taxon>
    </lineage>
</organism>